<proteinExistence type="predicted"/>
<protein>
    <submittedName>
        <fullName evidence="1">Uncharacterized protein</fullName>
    </submittedName>
</protein>
<reference evidence="1" key="1">
    <citation type="submission" date="2022-06" db="EMBL/GenBank/DDBJ databases">
        <title>Phylogenomic reconstructions and comparative analyses of Kickxellomycotina fungi.</title>
        <authorList>
            <person name="Reynolds N.K."/>
            <person name="Stajich J.E."/>
            <person name="Barry K."/>
            <person name="Grigoriev I.V."/>
            <person name="Crous P."/>
            <person name="Smith M.E."/>
        </authorList>
    </citation>
    <scope>NUCLEOTIDE SEQUENCE</scope>
    <source>
        <strain evidence="1">RSA 2271</strain>
    </source>
</reference>
<name>A0ACC1HGG0_9FUNG</name>
<dbReference type="Proteomes" id="UP001145114">
    <property type="component" value="Unassembled WGS sequence"/>
</dbReference>
<keyword evidence="2" id="KW-1185">Reference proteome</keyword>
<sequence>MRIRPFSEDERARERDDTCAVRFVSDSSVHVPSQKSESFTFDYVGDQDCTQEDVFESVGRPVVTRCLEGYNGTIFAYGQTGSGKTYTMQGPAGLFGGPTDPQRGLIPRCFEHLFDMIDAKEMESNGKVQYLCKASYLEIYNETIYDLLDNTTRVCPLREDIKKGVFVDGITEETVSDPLEAYDVFRRGANNRHVSATAMNRESSRSHSVLTLVIQSLASVDTGMTEIRESRFNLVDLAGSERQKSANTSGMRLKEAANINKSLSALGKVINALVEVGAGKNRHVHYRDSKLTFLLRDSLGGNSITCIIANVSPAVSNDVETLSTLRFAQRAKLIKNKAVVNHDVQGDVSQLQAEIRRLKLELQQLKGEGISAGAIDLPTDVVATASTTTTATDAANPNDVQPKDLALSRYLLSLSLRKLHDGERQKTSYAQTIFELQDALSRKNEAIQQYKLCLKLCKAENDTLRRKASNTAVHNAENIALRSELGMLQRLLDSQPGKSTARPSPLLSPRVGWSIFYYHESQSAALLYRIGEQLRRDDWWSKRDGHQKQFDNDKLFEELDATVSTNHRGTQPLFPVMQDMNELEVIEEKLEQAQADIASLEQERDRVEFQLNNVEEDWHTVLDGLRQMAVSQSTSEILEVLDKDNIVTDEPRTAWEYIKDIVHKFASSTQSSHVPDAPRFEVDNGSA</sequence>
<dbReference type="EMBL" id="JAMZIH010005487">
    <property type="protein sequence ID" value="KAJ1675105.1"/>
    <property type="molecule type" value="Genomic_DNA"/>
</dbReference>
<evidence type="ECO:0000313" key="2">
    <source>
        <dbReference type="Proteomes" id="UP001145114"/>
    </source>
</evidence>
<comment type="caution">
    <text evidence="1">The sequence shown here is derived from an EMBL/GenBank/DDBJ whole genome shotgun (WGS) entry which is preliminary data.</text>
</comment>
<accession>A0ACC1HGG0</accession>
<evidence type="ECO:0000313" key="1">
    <source>
        <dbReference type="EMBL" id="KAJ1675105.1"/>
    </source>
</evidence>
<gene>
    <name evidence="1" type="ORF">EV182_001927</name>
</gene>
<organism evidence="1 2">
    <name type="scientific">Spiromyces aspiralis</name>
    <dbReference type="NCBI Taxonomy" id="68401"/>
    <lineage>
        <taxon>Eukaryota</taxon>
        <taxon>Fungi</taxon>
        <taxon>Fungi incertae sedis</taxon>
        <taxon>Zoopagomycota</taxon>
        <taxon>Kickxellomycotina</taxon>
        <taxon>Kickxellomycetes</taxon>
        <taxon>Kickxellales</taxon>
        <taxon>Kickxellaceae</taxon>
        <taxon>Spiromyces</taxon>
    </lineage>
</organism>